<accession>A0A2G9SIV1</accession>
<proteinExistence type="predicted"/>
<keyword evidence="3" id="KW-1185">Reference proteome</keyword>
<feature type="region of interest" description="Disordered" evidence="1">
    <location>
        <begin position="11"/>
        <end position="34"/>
    </location>
</feature>
<evidence type="ECO:0000313" key="2">
    <source>
        <dbReference type="EMBL" id="PIO40045.1"/>
    </source>
</evidence>
<evidence type="ECO:0000313" key="3">
    <source>
        <dbReference type="Proteomes" id="UP000228934"/>
    </source>
</evidence>
<feature type="non-terminal residue" evidence="2">
    <location>
        <position position="1"/>
    </location>
</feature>
<evidence type="ECO:0000256" key="1">
    <source>
        <dbReference type="SAM" id="MobiDB-lite"/>
    </source>
</evidence>
<dbReference type="EMBL" id="KV924112">
    <property type="protein sequence ID" value="PIO40045.1"/>
    <property type="molecule type" value="Genomic_DNA"/>
</dbReference>
<dbReference type="AlphaFoldDB" id="A0A2G9SIV1"/>
<gene>
    <name evidence="2" type="ORF">AB205_0161040</name>
</gene>
<name>A0A2G9SIV1_AQUCT</name>
<feature type="non-terminal residue" evidence="2">
    <location>
        <position position="166"/>
    </location>
</feature>
<organism evidence="2 3">
    <name type="scientific">Aquarana catesbeiana</name>
    <name type="common">American bullfrog</name>
    <name type="synonym">Rana catesbeiana</name>
    <dbReference type="NCBI Taxonomy" id="8400"/>
    <lineage>
        <taxon>Eukaryota</taxon>
        <taxon>Metazoa</taxon>
        <taxon>Chordata</taxon>
        <taxon>Craniata</taxon>
        <taxon>Vertebrata</taxon>
        <taxon>Euteleostomi</taxon>
        <taxon>Amphibia</taxon>
        <taxon>Batrachia</taxon>
        <taxon>Anura</taxon>
        <taxon>Neobatrachia</taxon>
        <taxon>Ranoidea</taxon>
        <taxon>Ranidae</taxon>
        <taxon>Aquarana</taxon>
    </lineage>
</organism>
<protein>
    <submittedName>
        <fullName evidence="2">Uncharacterized protein</fullName>
    </submittedName>
</protein>
<reference evidence="3" key="1">
    <citation type="journal article" date="2017" name="Nat. Commun.">
        <title>The North American bullfrog draft genome provides insight into hormonal regulation of long noncoding RNA.</title>
        <authorList>
            <person name="Hammond S.A."/>
            <person name="Warren R.L."/>
            <person name="Vandervalk B.P."/>
            <person name="Kucuk E."/>
            <person name="Khan H."/>
            <person name="Gibb E.A."/>
            <person name="Pandoh P."/>
            <person name="Kirk H."/>
            <person name="Zhao Y."/>
            <person name="Jones M."/>
            <person name="Mungall A.J."/>
            <person name="Coope R."/>
            <person name="Pleasance S."/>
            <person name="Moore R.A."/>
            <person name="Holt R.A."/>
            <person name="Round J.M."/>
            <person name="Ohora S."/>
            <person name="Walle B.V."/>
            <person name="Veldhoen N."/>
            <person name="Helbing C.C."/>
            <person name="Birol I."/>
        </authorList>
    </citation>
    <scope>NUCLEOTIDE SEQUENCE [LARGE SCALE GENOMIC DNA]</scope>
</reference>
<sequence>GVCADCLSAQPPLGSRPGPPGKPPRTTREAIHTGPPGMPLATMCPGSCQSVPRQLPISAHSNAYHCQCHQGCPSVPHISAAYQCPSVPRISAQQCRLSCPSVPTSATQCHPSVPPINAHQCCISVPPINAAYQWPSVPHISAHRQCPLIGATSSVPPYQCLSVPIS</sequence>
<dbReference type="Proteomes" id="UP000228934">
    <property type="component" value="Unassembled WGS sequence"/>
</dbReference>